<evidence type="ECO:0000313" key="2">
    <source>
        <dbReference type="Proteomes" id="UP000186997"/>
    </source>
</evidence>
<sequence length="51" mass="5484">MNLWCILWVWDASGSGVSGVLETVQWTVSAANGRSPFGKMISLSDRGVENA</sequence>
<gene>
    <name evidence="1" type="ORF">SAMN05421665_3470</name>
</gene>
<proteinExistence type="predicted"/>
<dbReference type="EMBL" id="FTPR01000004">
    <property type="protein sequence ID" value="SIT91759.1"/>
    <property type="molecule type" value="Genomic_DNA"/>
</dbReference>
<dbReference type="Proteomes" id="UP000186997">
    <property type="component" value="Unassembled WGS sequence"/>
</dbReference>
<keyword evidence="2" id="KW-1185">Reference proteome</keyword>
<protein>
    <submittedName>
        <fullName evidence="1">Uncharacterized protein</fullName>
    </submittedName>
</protein>
<evidence type="ECO:0000313" key="1">
    <source>
        <dbReference type="EMBL" id="SIT91759.1"/>
    </source>
</evidence>
<name>A0A1R3XJI7_9RHOB</name>
<dbReference type="AlphaFoldDB" id="A0A1R3XJI7"/>
<accession>A0A1R3XJI7</accession>
<reference evidence="2" key="1">
    <citation type="submission" date="2017-01" db="EMBL/GenBank/DDBJ databases">
        <authorList>
            <person name="Varghese N."/>
            <person name="Submissions S."/>
        </authorList>
    </citation>
    <scope>NUCLEOTIDE SEQUENCE [LARGE SCALE GENOMIC DNA]</scope>
    <source>
        <strain evidence="2">DSM 29591</strain>
    </source>
</reference>
<organism evidence="1 2">
    <name type="scientific">Yoonia rosea</name>
    <dbReference type="NCBI Taxonomy" id="287098"/>
    <lineage>
        <taxon>Bacteria</taxon>
        <taxon>Pseudomonadati</taxon>
        <taxon>Pseudomonadota</taxon>
        <taxon>Alphaproteobacteria</taxon>
        <taxon>Rhodobacterales</taxon>
        <taxon>Paracoccaceae</taxon>
        <taxon>Yoonia</taxon>
    </lineage>
</organism>